<dbReference type="EMBL" id="MOOE01000039">
    <property type="protein sequence ID" value="KAK1503162.1"/>
    <property type="molecule type" value="Genomic_DNA"/>
</dbReference>
<protein>
    <submittedName>
        <fullName evidence="3">Uncharacterized protein</fullName>
    </submittedName>
</protein>
<evidence type="ECO:0000313" key="3">
    <source>
        <dbReference type="EMBL" id="KAK1503162.1"/>
    </source>
</evidence>
<keyword evidence="2" id="KW-0732">Signal</keyword>
<feature type="compositionally biased region" description="Acidic residues" evidence="1">
    <location>
        <begin position="144"/>
        <end position="158"/>
    </location>
</feature>
<feature type="signal peptide" evidence="2">
    <location>
        <begin position="1"/>
        <end position="18"/>
    </location>
</feature>
<feature type="chain" id="PRO_5042579105" evidence="2">
    <location>
        <begin position="19"/>
        <end position="200"/>
    </location>
</feature>
<comment type="caution">
    <text evidence="3">The sequence shown here is derived from an EMBL/GenBank/DDBJ whole genome shotgun (WGS) entry which is preliminary data.</text>
</comment>
<dbReference type="Proteomes" id="UP001240678">
    <property type="component" value="Unassembled WGS sequence"/>
</dbReference>
<evidence type="ECO:0000313" key="4">
    <source>
        <dbReference type="Proteomes" id="UP001240678"/>
    </source>
</evidence>
<evidence type="ECO:0000256" key="1">
    <source>
        <dbReference type="SAM" id="MobiDB-lite"/>
    </source>
</evidence>
<feature type="compositionally biased region" description="Basic and acidic residues" evidence="1">
    <location>
        <begin position="96"/>
        <end position="109"/>
    </location>
</feature>
<keyword evidence="4" id="KW-1185">Reference proteome</keyword>
<feature type="compositionally biased region" description="Polar residues" evidence="1">
    <location>
        <begin position="110"/>
        <end position="124"/>
    </location>
</feature>
<accession>A0AAI9YEC4</accession>
<organism evidence="3 4">
    <name type="scientific">Colletotrichum costaricense</name>
    <dbReference type="NCBI Taxonomy" id="1209916"/>
    <lineage>
        <taxon>Eukaryota</taxon>
        <taxon>Fungi</taxon>
        <taxon>Dikarya</taxon>
        <taxon>Ascomycota</taxon>
        <taxon>Pezizomycotina</taxon>
        <taxon>Sordariomycetes</taxon>
        <taxon>Hypocreomycetidae</taxon>
        <taxon>Glomerellales</taxon>
        <taxon>Glomerellaceae</taxon>
        <taxon>Colletotrichum</taxon>
        <taxon>Colletotrichum acutatum species complex</taxon>
    </lineage>
</organism>
<evidence type="ECO:0000256" key="2">
    <source>
        <dbReference type="SAM" id="SignalP"/>
    </source>
</evidence>
<sequence>MHLIYTFLLPALAATAEAVACASAPFTSTPFFNFNRQSNGVWVAQFTGGYVNYAPGGLSAAGVVKLVNETPDRKVFCLQVPSKGVGESAPSVVMEKGQKVSETLRKATRPESSQQQAVTPTSATPARCSSRAPSVRVRERPLTNEDETDEDETDDAEDSPGNAQTDRPVLPIPRRSQEAAQKPNHNVANAYNHLELGSVT</sequence>
<proteinExistence type="predicted"/>
<dbReference type="RefSeq" id="XP_060304244.1">
    <property type="nucleotide sequence ID" value="XM_060465195.1"/>
</dbReference>
<dbReference type="AlphaFoldDB" id="A0AAI9YEC4"/>
<gene>
    <name evidence="3" type="ORF">CCOS01_17061</name>
</gene>
<feature type="region of interest" description="Disordered" evidence="1">
    <location>
        <begin position="85"/>
        <end position="200"/>
    </location>
</feature>
<dbReference type="GeneID" id="85348742"/>
<reference evidence="3 4" key="1">
    <citation type="submission" date="2016-10" db="EMBL/GenBank/DDBJ databases">
        <title>The genome sequence of Colletotrichum fioriniae PJ7.</title>
        <authorList>
            <person name="Baroncelli R."/>
        </authorList>
    </citation>
    <scope>NUCLEOTIDE SEQUENCE [LARGE SCALE GENOMIC DNA]</scope>
    <source>
        <strain evidence="3 4">IMI 309622</strain>
    </source>
</reference>
<name>A0AAI9YEC4_9PEZI</name>